<accession>A0A6A6ND41</accession>
<name>A0A6A6ND41_HEVBR</name>
<dbReference type="Gene3D" id="1.25.40.280">
    <property type="entry name" value="alix/aip1 like domains"/>
    <property type="match status" value="1"/>
</dbReference>
<dbReference type="Proteomes" id="UP000467840">
    <property type="component" value="Chromosome 11"/>
</dbReference>
<protein>
    <recommendedName>
        <fullName evidence="3">BRO1 domain-containing protein</fullName>
    </recommendedName>
</protein>
<keyword evidence="2" id="KW-1185">Reference proteome</keyword>
<dbReference type="InterPro" id="IPR038898">
    <property type="entry name" value="BROX"/>
</dbReference>
<sequence>MGCTASVYAVGRRRKKPTITEVVVYVPPMRIPAQSDLQRSLKGLIPRDLVDRLACLRKQISLVAEDTGGSAMTELSRALEEYLSLLIGLTKKEHGLENLVEFKWKVLEDGRQENSVSNSWFEFLSVVHMMAILTLSEADSLMIPKDHSGSGIRVYL</sequence>
<comment type="caution">
    <text evidence="1">The sequence shown here is derived from an EMBL/GenBank/DDBJ whole genome shotgun (WGS) entry which is preliminary data.</text>
</comment>
<dbReference type="PANTHER" id="PTHR23032:SF2">
    <property type="entry name" value="ENDOSOMAL TARGETING BRO1-LIKE DOMAIN-CONTAINING PROTEIN"/>
    <property type="match status" value="1"/>
</dbReference>
<dbReference type="InterPro" id="IPR038499">
    <property type="entry name" value="BRO1_sf"/>
</dbReference>
<dbReference type="EMBL" id="JAAGAX010000002">
    <property type="protein sequence ID" value="KAF2322945.1"/>
    <property type="molecule type" value="Genomic_DNA"/>
</dbReference>
<proteinExistence type="predicted"/>
<evidence type="ECO:0000313" key="2">
    <source>
        <dbReference type="Proteomes" id="UP000467840"/>
    </source>
</evidence>
<evidence type="ECO:0008006" key="3">
    <source>
        <dbReference type="Google" id="ProtNLM"/>
    </source>
</evidence>
<gene>
    <name evidence="1" type="ORF">GH714_032333</name>
</gene>
<dbReference type="AlphaFoldDB" id="A0A6A6ND41"/>
<reference evidence="1 2" key="1">
    <citation type="journal article" date="2020" name="Mol. Plant">
        <title>The Chromosome-Based Rubber Tree Genome Provides New Insights into Spurge Genome Evolution and Rubber Biosynthesis.</title>
        <authorList>
            <person name="Liu J."/>
            <person name="Shi C."/>
            <person name="Shi C.C."/>
            <person name="Li W."/>
            <person name="Zhang Q.J."/>
            <person name="Zhang Y."/>
            <person name="Li K."/>
            <person name="Lu H.F."/>
            <person name="Shi C."/>
            <person name="Zhu S.T."/>
            <person name="Xiao Z.Y."/>
            <person name="Nan H."/>
            <person name="Yue Y."/>
            <person name="Zhu X.G."/>
            <person name="Wu Y."/>
            <person name="Hong X.N."/>
            <person name="Fan G.Y."/>
            <person name="Tong Y."/>
            <person name="Zhang D."/>
            <person name="Mao C.L."/>
            <person name="Liu Y.L."/>
            <person name="Hao S.J."/>
            <person name="Liu W.Q."/>
            <person name="Lv M.Q."/>
            <person name="Zhang H.B."/>
            <person name="Liu Y."/>
            <person name="Hu-Tang G.R."/>
            <person name="Wang J.P."/>
            <person name="Wang J.H."/>
            <person name="Sun Y.H."/>
            <person name="Ni S.B."/>
            <person name="Chen W.B."/>
            <person name="Zhang X.C."/>
            <person name="Jiao Y.N."/>
            <person name="Eichler E.E."/>
            <person name="Li G.H."/>
            <person name="Liu X."/>
            <person name="Gao L.Z."/>
        </authorList>
    </citation>
    <scope>NUCLEOTIDE SEQUENCE [LARGE SCALE GENOMIC DNA]</scope>
    <source>
        <strain evidence="2">cv. GT1</strain>
        <tissue evidence="1">Leaf</tissue>
    </source>
</reference>
<dbReference type="PANTHER" id="PTHR23032">
    <property type="entry name" value="BRO1 DOMAIN-CONTAINING PROTEIN BROX"/>
    <property type="match status" value="1"/>
</dbReference>
<organism evidence="1 2">
    <name type="scientific">Hevea brasiliensis</name>
    <name type="common">Para rubber tree</name>
    <name type="synonym">Siphonia brasiliensis</name>
    <dbReference type="NCBI Taxonomy" id="3981"/>
    <lineage>
        <taxon>Eukaryota</taxon>
        <taxon>Viridiplantae</taxon>
        <taxon>Streptophyta</taxon>
        <taxon>Embryophyta</taxon>
        <taxon>Tracheophyta</taxon>
        <taxon>Spermatophyta</taxon>
        <taxon>Magnoliopsida</taxon>
        <taxon>eudicotyledons</taxon>
        <taxon>Gunneridae</taxon>
        <taxon>Pentapetalae</taxon>
        <taxon>rosids</taxon>
        <taxon>fabids</taxon>
        <taxon>Malpighiales</taxon>
        <taxon>Euphorbiaceae</taxon>
        <taxon>Crotonoideae</taxon>
        <taxon>Micrandreae</taxon>
        <taxon>Hevea</taxon>
    </lineage>
</organism>
<evidence type="ECO:0000313" key="1">
    <source>
        <dbReference type="EMBL" id="KAF2322945.1"/>
    </source>
</evidence>